<dbReference type="PANTHER" id="PTHR47019:SF1">
    <property type="entry name" value="LIPID II FLIPPASE MURJ"/>
    <property type="match status" value="1"/>
</dbReference>
<evidence type="ECO:0000256" key="2">
    <source>
        <dbReference type="ARBA" id="ARBA00022475"/>
    </source>
</evidence>
<sequence length="524" mass="57033">MTRPKGENIKRATFMLMITLFLSRILGFVREMITARVFGSNYVTDAFFAAFTIPDVLFDLLISGALSSGFMPVFNSYLAEEDEEGAWNAANTFITVSMIFIIVFNLLGMVFARYLVPFVAAGMTDNQEGFKLTVKLTRIMFSAVTFTVLAGLIRGILNSYKRFTIPSLGPMLYNVGIILGALLLGRKFGIYGMAVGVVAGAILNVAVQLPEFLAFGKRFRLELNTKNAGYRRMLRLMGPAIIGLALARLNLVVNQNIASFLDDGSITALRYAQRIMMLPIGIFGASISTTIFPEMSMHIAKKEIEEFKDTLLNGLKTLMFIIIPATAGIMAISEPVVRLLFKSGKFMEQDVKVTAFALSFYAIGIIGQSAVPIIIRGFYAIQDTKTPVKVGAIAFAANVILNLIFVKFSNLAIGGIAFSSSLTSILQMILLYKLLARRFDGLRTKELMISTSKATIASIIMGAAAFGISKVVEGSIGTASKMAQLIDAGTAIAVGMIIYILAAYALKMGELDFAVGTIKRKFKK</sequence>
<feature type="transmembrane region" description="Helical" evidence="8">
    <location>
        <begin position="387"/>
        <end position="405"/>
    </location>
</feature>
<organism evidence="10 11">
    <name type="scientific">Fonticella tunisiensis</name>
    <dbReference type="NCBI Taxonomy" id="1096341"/>
    <lineage>
        <taxon>Bacteria</taxon>
        <taxon>Bacillati</taxon>
        <taxon>Bacillota</taxon>
        <taxon>Clostridia</taxon>
        <taxon>Eubacteriales</taxon>
        <taxon>Clostridiaceae</taxon>
        <taxon>Fonticella</taxon>
    </lineage>
</organism>
<feature type="transmembrane region" description="Helical" evidence="8">
    <location>
        <begin position="271"/>
        <end position="292"/>
    </location>
</feature>
<dbReference type="NCBIfam" id="TIGR01695">
    <property type="entry name" value="murJ_mviN"/>
    <property type="match status" value="1"/>
</dbReference>
<evidence type="ECO:0000313" key="10">
    <source>
        <dbReference type="EMBL" id="TDT50814.1"/>
    </source>
</evidence>
<dbReference type="EMBL" id="SOAZ01000024">
    <property type="protein sequence ID" value="TDT50814.1"/>
    <property type="molecule type" value="Genomic_DNA"/>
</dbReference>
<feature type="transmembrane region" description="Helical" evidence="8">
    <location>
        <begin position="488"/>
        <end position="506"/>
    </location>
</feature>
<keyword evidence="11" id="KW-1185">Reference proteome</keyword>
<dbReference type="GO" id="GO:0009252">
    <property type="term" value="P:peptidoglycan biosynthetic process"/>
    <property type="evidence" value="ECO:0007669"/>
    <property type="project" value="UniProtKB-UniRule"/>
</dbReference>
<feature type="transmembrane region" description="Helical" evidence="8">
    <location>
        <begin position="313"/>
        <end position="333"/>
    </location>
</feature>
<feature type="transmembrane region" description="Helical" evidence="8">
    <location>
        <begin position="353"/>
        <end position="375"/>
    </location>
</feature>
<feature type="transmembrane region" description="Helical" evidence="8">
    <location>
        <begin position="447"/>
        <end position="468"/>
    </location>
</feature>
<feature type="transmembrane region" description="Helical" evidence="8">
    <location>
        <begin position="164"/>
        <end position="184"/>
    </location>
</feature>
<keyword evidence="7 8" id="KW-0472">Membrane</keyword>
<feature type="transmembrane region" description="Helical" evidence="8">
    <location>
        <begin position="136"/>
        <end position="157"/>
    </location>
</feature>
<keyword evidence="4 8" id="KW-0133">Cell shape</keyword>
<comment type="function">
    <text evidence="8 9">Involved in peptidoglycan biosynthesis. Transports lipid-linked peptidoglycan precursors from the inner to the outer leaflet of the cytoplasmic membrane.</text>
</comment>
<comment type="caution">
    <text evidence="10">The sequence shown here is derived from an EMBL/GenBank/DDBJ whole genome shotgun (WGS) entry which is preliminary data.</text>
</comment>
<evidence type="ECO:0000313" key="11">
    <source>
        <dbReference type="Proteomes" id="UP000295325"/>
    </source>
</evidence>
<evidence type="ECO:0000256" key="1">
    <source>
        <dbReference type="ARBA" id="ARBA00004651"/>
    </source>
</evidence>
<dbReference type="GO" id="GO:0008360">
    <property type="term" value="P:regulation of cell shape"/>
    <property type="evidence" value="ECO:0007669"/>
    <property type="project" value="UniProtKB-UniRule"/>
</dbReference>
<keyword evidence="2 8" id="KW-1003">Cell membrane</keyword>
<comment type="pathway">
    <text evidence="8">Cell wall biogenesis; peptidoglycan biosynthesis.</text>
</comment>
<feature type="transmembrane region" description="Helical" evidence="8">
    <location>
        <begin position="92"/>
        <end position="116"/>
    </location>
</feature>
<feature type="transmembrane region" description="Helical" evidence="8">
    <location>
        <begin position="411"/>
        <end position="435"/>
    </location>
</feature>
<dbReference type="CDD" id="cd13123">
    <property type="entry name" value="MATE_MurJ_like"/>
    <property type="match status" value="1"/>
</dbReference>
<protein>
    <recommendedName>
        <fullName evidence="8">Probable lipid II flippase MurJ</fullName>
    </recommendedName>
</protein>
<comment type="subcellular location">
    <subcellularLocation>
        <location evidence="1 8">Cell membrane</location>
        <topology evidence="1 8">Multi-pass membrane protein</topology>
    </subcellularLocation>
</comment>
<dbReference type="OrthoDB" id="9804143at2"/>
<feature type="transmembrane region" description="Helical" evidence="8">
    <location>
        <begin position="49"/>
        <end position="71"/>
    </location>
</feature>
<evidence type="ECO:0000256" key="7">
    <source>
        <dbReference type="ARBA" id="ARBA00023136"/>
    </source>
</evidence>
<comment type="similarity">
    <text evidence="8 9">Belongs to the MurJ/MviN family.</text>
</comment>
<dbReference type="RefSeq" id="WP_133628965.1">
    <property type="nucleotide sequence ID" value="NZ_SOAZ01000024.1"/>
</dbReference>
<evidence type="ECO:0000256" key="3">
    <source>
        <dbReference type="ARBA" id="ARBA00022692"/>
    </source>
</evidence>
<evidence type="ECO:0000256" key="8">
    <source>
        <dbReference type="HAMAP-Rule" id="MF_02078"/>
    </source>
</evidence>
<accession>A0A4R7KAC0</accession>
<dbReference type="Proteomes" id="UP000295325">
    <property type="component" value="Unassembled WGS sequence"/>
</dbReference>
<dbReference type="GO" id="GO:0034204">
    <property type="term" value="P:lipid translocation"/>
    <property type="evidence" value="ECO:0007669"/>
    <property type="project" value="TreeGrafter"/>
</dbReference>
<dbReference type="UniPathway" id="UPA00219"/>
<reference evidence="10 11" key="1">
    <citation type="submission" date="2019-03" db="EMBL/GenBank/DDBJ databases">
        <title>Genomic Encyclopedia of Type Strains, Phase IV (KMG-IV): sequencing the most valuable type-strain genomes for metagenomic binning, comparative biology and taxonomic classification.</title>
        <authorList>
            <person name="Goeker M."/>
        </authorList>
    </citation>
    <scope>NUCLEOTIDE SEQUENCE [LARGE SCALE GENOMIC DNA]</scope>
    <source>
        <strain evidence="10 11">DSM 24455</strain>
    </source>
</reference>
<dbReference type="GO" id="GO:0005886">
    <property type="term" value="C:plasma membrane"/>
    <property type="evidence" value="ECO:0007669"/>
    <property type="project" value="UniProtKB-SubCell"/>
</dbReference>
<name>A0A4R7KAC0_9CLOT</name>
<keyword evidence="6 8" id="KW-1133">Transmembrane helix</keyword>
<dbReference type="HAMAP" id="MF_02078">
    <property type="entry name" value="MurJ_MviN"/>
    <property type="match status" value="1"/>
</dbReference>
<feature type="transmembrane region" description="Helical" evidence="8">
    <location>
        <begin position="190"/>
        <end position="213"/>
    </location>
</feature>
<dbReference type="PRINTS" id="PR01806">
    <property type="entry name" value="VIRFACTRMVIN"/>
</dbReference>
<evidence type="ECO:0000256" key="4">
    <source>
        <dbReference type="ARBA" id="ARBA00022960"/>
    </source>
</evidence>
<dbReference type="AlphaFoldDB" id="A0A4R7KAC0"/>
<feature type="transmembrane region" description="Helical" evidence="8">
    <location>
        <begin position="233"/>
        <end position="251"/>
    </location>
</feature>
<dbReference type="InterPro" id="IPR051050">
    <property type="entry name" value="Lipid_II_flippase_MurJ/MviN"/>
</dbReference>
<keyword evidence="3 8" id="KW-0812">Transmembrane</keyword>
<dbReference type="PIRSF" id="PIRSF002869">
    <property type="entry name" value="MviN"/>
    <property type="match status" value="1"/>
</dbReference>
<feature type="transmembrane region" description="Helical" evidence="8">
    <location>
        <begin position="12"/>
        <end position="29"/>
    </location>
</feature>
<dbReference type="GO" id="GO:0071555">
    <property type="term" value="P:cell wall organization"/>
    <property type="evidence" value="ECO:0007669"/>
    <property type="project" value="UniProtKB-UniRule"/>
</dbReference>
<evidence type="ECO:0000256" key="9">
    <source>
        <dbReference type="PIRNR" id="PIRNR002869"/>
    </source>
</evidence>
<keyword evidence="8 9" id="KW-0961">Cell wall biogenesis/degradation</keyword>
<evidence type="ECO:0000256" key="5">
    <source>
        <dbReference type="ARBA" id="ARBA00022984"/>
    </source>
</evidence>
<dbReference type="Pfam" id="PF03023">
    <property type="entry name" value="MurJ"/>
    <property type="match status" value="1"/>
</dbReference>
<dbReference type="GO" id="GO:0015648">
    <property type="term" value="F:lipid-linked peptidoglycan transporter activity"/>
    <property type="evidence" value="ECO:0007669"/>
    <property type="project" value="UniProtKB-UniRule"/>
</dbReference>
<proteinExistence type="inferred from homology"/>
<dbReference type="PANTHER" id="PTHR47019">
    <property type="entry name" value="LIPID II FLIPPASE MURJ"/>
    <property type="match status" value="1"/>
</dbReference>
<keyword evidence="8 9" id="KW-0813">Transport</keyword>
<gene>
    <name evidence="8" type="primary">murJ</name>
    <name evidence="10" type="ORF">EDD71_12427</name>
</gene>
<dbReference type="InterPro" id="IPR004268">
    <property type="entry name" value="MurJ"/>
</dbReference>
<keyword evidence="5 8" id="KW-0573">Peptidoglycan synthesis</keyword>
<evidence type="ECO:0000256" key="6">
    <source>
        <dbReference type="ARBA" id="ARBA00022989"/>
    </source>
</evidence>